<dbReference type="EMBL" id="LVVM01000825">
    <property type="protein sequence ID" value="OJA19863.1"/>
    <property type="molecule type" value="Genomic_DNA"/>
</dbReference>
<protein>
    <submittedName>
        <fullName evidence="1">Uncharacterized protein</fullName>
    </submittedName>
</protein>
<evidence type="ECO:0000313" key="1">
    <source>
        <dbReference type="EMBL" id="OJA19863.1"/>
    </source>
</evidence>
<reference evidence="1 2" key="1">
    <citation type="submission" date="2016-03" db="EMBL/GenBank/DDBJ databases">
        <title>Comparative genomics of the ectomycorrhizal sister species Rhizopogon vinicolor and Rhizopogon vesiculosus (Basidiomycota: Boletales) reveals a divergence of the mating type B locus.</title>
        <authorList>
            <person name="Mujic A.B."/>
            <person name="Kuo A."/>
            <person name="Tritt A."/>
            <person name="Lipzen A."/>
            <person name="Chen C."/>
            <person name="Johnson J."/>
            <person name="Sharma A."/>
            <person name="Barry K."/>
            <person name="Grigoriev I.V."/>
            <person name="Spatafora J.W."/>
        </authorList>
    </citation>
    <scope>NUCLEOTIDE SEQUENCE [LARGE SCALE GENOMIC DNA]</scope>
    <source>
        <strain evidence="1 2">AM-OR11-056</strain>
    </source>
</reference>
<feature type="non-terminal residue" evidence="1">
    <location>
        <position position="1"/>
    </location>
</feature>
<proteinExistence type="predicted"/>
<organism evidence="1 2">
    <name type="scientific">Rhizopogon vesiculosus</name>
    <dbReference type="NCBI Taxonomy" id="180088"/>
    <lineage>
        <taxon>Eukaryota</taxon>
        <taxon>Fungi</taxon>
        <taxon>Dikarya</taxon>
        <taxon>Basidiomycota</taxon>
        <taxon>Agaricomycotina</taxon>
        <taxon>Agaricomycetes</taxon>
        <taxon>Agaricomycetidae</taxon>
        <taxon>Boletales</taxon>
        <taxon>Suillineae</taxon>
        <taxon>Rhizopogonaceae</taxon>
        <taxon>Rhizopogon</taxon>
    </lineage>
</organism>
<dbReference type="Proteomes" id="UP000183567">
    <property type="component" value="Unassembled WGS sequence"/>
</dbReference>
<comment type="caution">
    <text evidence="1">The sequence shown here is derived from an EMBL/GenBank/DDBJ whole genome shotgun (WGS) entry which is preliminary data.</text>
</comment>
<name>A0A1J8QGT1_9AGAM</name>
<dbReference type="AlphaFoldDB" id="A0A1J8QGT1"/>
<feature type="non-terminal residue" evidence="1">
    <location>
        <position position="76"/>
    </location>
</feature>
<accession>A0A1J8QGT1</accession>
<sequence>HASPIHQSLLVKKDFIGQGPYPTYIFPSSSETTPPPSTNPFWQRRTSLAKDYTLLTFSHLPLRLCLPHPPIPSRPH</sequence>
<gene>
    <name evidence="1" type="ORF">AZE42_12182</name>
</gene>
<evidence type="ECO:0000313" key="2">
    <source>
        <dbReference type="Proteomes" id="UP000183567"/>
    </source>
</evidence>
<keyword evidence="2" id="KW-1185">Reference proteome</keyword>